<proteinExistence type="predicted"/>
<comment type="subcellular location">
    <subcellularLocation>
        <location evidence="1">Cytoplasm</location>
    </subcellularLocation>
</comment>
<dbReference type="InterPro" id="IPR020843">
    <property type="entry name" value="ER"/>
</dbReference>
<evidence type="ECO:0000256" key="2">
    <source>
        <dbReference type="ARBA" id="ARBA00011881"/>
    </source>
</evidence>
<protein>
    <submittedName>
        <fullName evidence="7">NADP-dependent oxidoreductase</fullName>
    </submittedName>
</protein>
<dbReference type="PROSITE" id="PS01162">
    <property type="entry name" value="QOR_ZETA_CRYSTAL"/>
    <property type="match status" value="1"/>
</dbReference>
<dbReference type="Proteomes" id="UP001061862">
    <property type="component" value="Chromosome"/>
</dbReference>
<dbReference type="InterPro" id="IPR013154">
    <property type="entry name" value="ADH-like_N"/>
</dbReference>
<comment type="subunit">
    <text evidence="2">Homotetramer.</text>
</comment>
<dbReference type="Gene3D" id="3.40.50.720">
    <property type="entry name" value="NAD(P)-binding Rossmann-like Domain"/>
    <property type="match status" value="1"/>
</dbReference>
<feature type="domain" description="Enoyl reductase (ER)" evidence="6">
    <location>
        <begin position="10"/>
        <end position="299"/>
    </location>
</feature>
<evidence type="ECO:0000313" key="7">
    <source>
        <dbReference type="EMBL" id="UXN68637.1"/>
    </source>
</evidence>
<evidence type="ECO:0000256" key="3">
    <source>
        <dbReference type="ARBA" id="ARBA00022490"/>
    </source>
</evidence>
<dbReference type="SMART" id="SM00829">
    <property type="entry name" value="PKS_ER"/>
    <property type="match status" value="1"/>
</dbReference>
<dbReference type="EMBL" id="CP104965">
    <property type="protein sequence ID" value="UXN68637.1"/>
    <property type="molecule type" value="Genomic_DNA"/>
</dbReference>
<dbReference type="PANTHER" id="PTHR44154:SF1">
    <property type="entry name" value="QUINONE OXIDOREDUCTASE"/>
    <property type="match status" value="1"/>
</dbReference>
<dbReference type="Pfam" id="PF13602">
    <property type="entry name" value="ADH_zinc_N_2"/>
    <property type="match status" value="1"/>
</dbReference>
<dbReference type="RefSeq" id="WP_262166573.1">
    <property type="nucleotide sequence ID" value="NZ_CP104965.1"/>
</dbReference>
<evidence type="ECO:0000313" key="8">
    <source>
        <dbReference type="Proteomes" id="UP001061862"/>
    </source>
</evidence>
<evidence type="ECO:0000256" key="5">
    <source>
        <dbReference type="ARBA" id="ARBA00022884"/>
    </source>
</evidence>
<dbReference type="SUPFAM" id="SSF51735">
    <property type="entry name" value="NAD(P)-binding Rossmann-fold domains"/>
    <property type="match status" value="1"/>
</dbReference>
<dbReference type="InterPro" id="IPR036291">
    <property type="entry name" value="NAD(P)-bd_dom_sf"/>
</dbReference>
<evidence type="ECO:0000259" key="6">
    <source>
        <dbReference type="SMART" id="SM00829"/>
    </source>
</evidence>
<organism evidence="7 8">
    <name type="scientific">Devosia neptuniae</name>
    <dbReference type="NCBI Taxonomy" id="191302"/>
    <lineage>
        <taxon>Bacteria</taxon>
        <taxon>Pseudomonadati</taxon>
        <taxon>Pseudomonadota</taxon>
        <taxon>Alphaproteobacteria</taxon>
        <taxon>Hyphomicrobiales</taxon>
        <taxon>Devosiaceae</taxon>
        <taxon>Devosia</taxon>
    </lineage>
</organism>
<accession>A0ABY6CC07</accession>
<dbReference type="Pfam" id="PF08240">
    <property type="entry name" value="ADH_N"/>
    <property type="match status" value="1"/>
</dbReference>
<reference evidence="7 8" key="1">
    <citation type="submission" date="2022-09" db="EMBL/GenBank/DDBJ databases">
        <title>Interaction between co-microsymbionts with complementary sets of symbiotic genes in legume-rhizobium systems.</title>
        <authorList>
            <person name="Safronova V."/>
            <person name="Sazanova A."/>
            <person name="Afonin A."/>
            <person name="Chirak E."/>
        </authorList>
    </citation>
    <scope>NUCLEOTIDE SEQUENCE [LARGE SCALE GENOMIC DNA]</scope>
    <source>
        <strain evidence="7 8">A18/4-1</strain>
    </source>
</reference>
<gene>
    <name evidence="7" type="ORF">N8A98_15420</name>
</gene>
<keyword evidence="3" id="KW-0963">Cytoplasm</keyword>
<dbReference type="PANTHER" id="PTHR44154">
    <property type="entry name" value="QUINONE OXIDOREDUCTASE"/>
    <property type="match status" value="1"/>
</dbReference>
<dbReference type="InterPro" id="IPR051603">
    <property type="entry name" value="Zinc-ADH_QOR/CCCR"/>
</dbReference>
<keyword evidence="4" id="KW-0521">NADP</keyword>
<keyword evidence="8" id="KW-1185">Reference proteome</keyword>
<sequence>MRAARFATFGGPEVLSIDDIPTPEPASGEVRVKVKVAAIQPFDRRARIGDIPIPPGMSLPLTTGNEFAGVVDALGPDTTGFAIGDRVAGRRTFGAVADYITVAATDIALIPAELGFAEAATMGGTAQTADAAMDALAIGPGDIFLINGAAGGVGSFAGQLARLRGATVIGTASPANQDYLRSLGMIALPYGEGLAQRLAAAAPNGVTAVLDCAGGEALDLSMTLGAPLDRITSIADPRAKALGIRGIEGTRSGARIAKLFALAAAGQLKPQVRRTYPMEQIVDAHNELETGHGHGKIVIAIS</sequence>
<dbReference type="InterPro" id="IPR002364">
    <property type="entry name" value="Quin_OxRdtase/zeta-crystal_CS"/>
</dbReference>
<name>A0ABY6CC07_9HYPH</name>
<evidence type="ECO:0000256" key="4">
    <source>
        <dbReference type="ARBA" id="ARBA00022857"/>
    </source>
</evidence>
<dbReference type="Gene3D" id="3.90.180.10">
    <property type="entry name" value="Medium-chain alcohol dehydrogenases, catalytic domain"/>
    <property type="match status" value="1"/>
</dbReference>
<dbReference type="SUPFAM" id="SSF50129">
    <property type="entry name" value="GroES-like"/>
    <property type="match status" value="1"/>
</dbReference>
<dbReference type="CDD" id="cd05289">
    <property type="entry name" value="MDR_like_2"/>
    <property type="match status" value="1"/>
</dbReference>
<keyword evidence="5" id="KW-0694">RNA-binding</keyword>
<evidence type="ECO:0000256" key="1">
    <source>
        <dbReference type="ARBA" id="ARBA00004496"/>
    </source>
</evidence>
<dbReference type="InterPro" id="IPR011032">
    <property type="entry name" value="GroES-like_sf"/>
</dbReference>